<organism evidence="2 3">
    <name type="scientific">Phycicoccus sonneratiae</name>
    <dbReference type="NCBI Taxonomy" id="2807628"/>
    <lineage>
        <taxon>Bacteria</taxon>
        <taxon>Bacillati</taxon>
        <taxon>Actinomycetota</taxon>
        <taxon>Actinomycetes</taxon>
        <taxon>Micrococcales</taxon>
        <taxon>Intrasporangiaceae</taxon>
        <taxon>Phycicoccus</taxon>
    </lineage>
</organism>
<dbReference type="CDD" id="cd05151">
    <property type="entry name" value="ChoK-like"/>
    <property type="match status" value="1"/>
</dbReference>
<sequence length="306" mass="32850">MTRAPAVTRSDDEVLDGIPVLAGQGRETTPLPGGLTNHNVRVRTASGLDVVVRISSPDTGLLGVDRHTEFVNTLAAAATGVGAPVVDYLGGQGVLVVAFLPGRTWGDADVAANLPRLASALRRLHAGPGFVGRFDMTALRRRYLEVVREKGFRLPNGYLDLEPAARRVEEVLALAPEPIVPCHNDLLAANVLDDGGDLRIIDYEYSGMNEPSFELGNVVAEARLGPDALAELCAAYYEREDPADTARAELWGFLARYGWTLWGVIQDGASDIEYDFLGWAAAKLDPARELAGGPRLERLLAAVASR</sequence>
<accession>A0ABS2CKV2</accession>
<dbReference type="InterPro" id="IPR002575">
    <property type="entry name" value="Aminoglycoside_PTrfase"/>
</dbReference>
<evidence type="ECO:0000313" key="3">
    <source>
        <dbReference type="Proteomes" id="UP001430172"/>
    </source>
</evidence>
<dbReference type="Proteomes" id="UP001430172">
    <property type="component" value="Unassembled WGS sequence"/>
</dbReference>
<protein>
    <submittedName>
        <fullName evidence="2">Phosphotransferase</fullName>
    </submittedName>
</protein>
<dbReference type="InterPro" id="IPR011009">
    <property type="entry name" value="Kinase-like_dom_sf"/>
</dbReference>
<dbReference type="PANTHER" id="PTHR22603:SF66">
    <property type="entry name" value="ETHANOLAMINE KINASE"/>
    <property type="match status" value="1"/>
</dbReference>
<dbReference type="EMBL" id="JAFDVD010000008">
    <property type="protein sequence ID" value="MBM6400516.1"/>
    <property type="molecule type" value="Genomic_DNA"/>
</dbReference>
<dbReference type="Pfam" id="PF01636">
    <property type="entry name" value="APH"/>
    <property type="match status" value="1"/>
</dbReference>
<comment type="caution">
    <text evidence="2">The sequence shown here is derived from an EMBL/GenBank/DDBJ whole genome shotgun (WGS) entry which is preliminary data.</text>
</comment>
<dbReference type="SUPFAM" id="SSF56112">
    <property type="entry name" value="Protein kinase-like (PK-like)"/>
    <property type="match status" value="1"/>
</dbReference>
<reference evidence="2" key="1">
    <citation type="submission" date="2021-02" db="EMBL/GenBank/DDBJ databases">
        <title>Phycicoccus sp. MQZ13P-5T, whole genome shotgun sequence.</title>
        <authorList>
            <person name="Tuo L."/>
        </authorList>
    </citation>
    <scope>NUCLEOTIDE SEQUENCE</scope>
    <source>
        <strain evidence="2">MQZ13P-5</strain>
    </source>
</reference>
<proteinExistence type="predicted"/>
<keyword evidence="3" id="KW-1185">Reference proteome</keyword>
<name>A0ABS2CKV2_9MICO</name>
<gene>
    <name evidence="2" type="ORF">JQN70_08990</name>
</gene>
<dbReference type="PANTHER" id="PTHR22603">
    <property type="entry name" value="CHOLINE/ETHANOALAMINE KINASE"/>
    <property type="match status" value="1"/>
</dbReference>
<evidence type="ECO:0000313" key="2">
    <source>
        <dbReference type="EMBL" id="MBM6400516.1"/>
    </source>
</evidence>
<feature type="domain" description="Aminoglycoside phosphotransferase" evidence="1">
    <location>
        <begin position="28"/>
        <end position="244"/>
    </location>
</feature>
<dbReference type="Gene3D" id="3.30.200.20">
    <property type="entry name" value="Phosphorylase Kinase, domain 1"/>
    <property type="match status" value="1"/>
</dbReference>
<dbReference type="Gene3D" id="3.90.1200.10">
    <property type="match status" value="1"/>
</dbReference>
<evidence type="ECO:0000259" key="1">
    <source>
        <dbReference type="Pfam" id="PF01636"/>
    </source>
</evidence>